<accession>A0A6N0NYL4</accession>
<feature type="domain" description="Acyl-CoA dehydrogenase/oxidase C-terminal" evidence="7">
    <location>
        <begin position="241"/>
        <end position="389"/>
    </location>
</feature>
<evidence type="ECO:0000256" key="4">
    <source>
        <dbReference type="ARBA" id="ARBA00022827"/>
    </source>
</evidence>
<dbReference type="KEGG" id="mten:GWK48_07455"/>
<evidence type="ECO:0000256" key="1">
    <source>
        <dbReference type="ARBA" id="ARBA00001974"/>
    </source>
</evidence>
<dbReference type="GeneID" id="55641774"/>
<dbReference type="EMBL" id="CP049074">
    <property type="protein sequence ID" value="QKR00231.1"/>
    <property type="molecule type" value="Genomic_DNA"/>
</dbReference>
<dbReference type="InterPro" id="IPR036250">
    <property type="entry name" value="AcylCo_DH-like_C"/>
</dbReference>
<evidence type="ECO:0000256" key="5">
    <source>
        <dbReference type="ARBA" id="ARBA00023002"/>
    </source>
</evidence>
<evidence type="ECO:0000256" key="6">
    <source>
        <dbReference type="RuleBase" id="RU362125"/>
    </source>
</evidence>
<dbReference type="InterPro" id="IPR006091">
    <property type="entry name" value="Acyl-CoA_Oxase/DH_mid-dom"/>
</dbReference>
<dbReference type="PANTHER" id="PTHR43884">
    <property type="entry name" value="ACYL-COA DEHYDROGENASE"/>
    <property type="match status" value="1"/>
</dbReference>
<evidence type="ECO:0000259" key="8">
    <source>
        <dbReference type="Pfam" id="PF02770"/>
    </source>
</evidence>
<dbReference type="GO" id="GO:0003995">
    <property type="term" value="F:acyl-CoA dehydrogenase activity"/>
    <property type="evidence" value="ECO:0007669"/>
    <property type="project" value="TreeGrafter"/>
</dbReference>
<keyword evidence="3 6" id="KW-0285">Flavoprotein</keyword>
<dbReference type="AlphaFoldDB" id="A0A6N0NYL4"/>
<dbReference type="Proteomes" id="UP000509301">
    <property type="component" value="Chromosome"/>
</dbReference>
<organism evidence="10 11">
    <name type="scientific">Metallosphaera tengchongensis</name>
    <dbReference type="NCBI Taxonomy" id="1532350"/>
    <lineage>
        <taxon>Archaea</taxon>
        <taxon>Thermoproteota</taxon>
        <taxon>Thermoprotei</taxon>
        <taxon>Sulfolobales</taxon>
        <taxon>Sulfolobaceae</taxon>
        <taxon>Metallosphaera</taxon>
    </lineage>
</organism>
<evidence type="ECO:0000259" key="7">
    <source>
        <dbReference type="Pfam" id="PF00441"/>
    </source>
</evidence>
<reference evidence="10 11" key="1">
    <citation type="submission" date="2020-02" db="EMBL/GenBank/DDBJ databases">
        <title>Comparative genome analysis reveals the metabolism and evolution of the thermophilic archaeal genus Metallosphaera.</title>
        <authorList>
            <person name="Jiang C."/>
        </authorList>
    </citation>
    <scope>NUCLEOTIDE SEQUENCE [LARGE SCALE GENOMIC DNA]</scope>
    <source>
        <strain evidence="10 11">Ric-A</strain>
    </source>
</reference>
<dbReference type="Pfam" id="PF02771">
    <property type="entry name" value="Acyl-CoA_dh_N"/>
    <property type="match status" value="1"/>
</dbReference>
<dbReference type="Pfam" id="PF02770">
    <property type="entry name" value="Acyl-CoA_dh_M"/>
    <property type="match status" value="1"/>
</dbReference>
<dbReference type="SUPFAM" id="SSF56645">
    <property type="entry name" value="Acyl-CoA dehydrogenase NM domain-like"/>
    <property type="match status" value="1"/>
</dbReference>
<dbReference type="SUPFAM" id="SSF47203">
    <property type="entry name" value="Acyl-CoA dehydrogenase C-terminal domain-like"/>
    <property type="match status" value="1"/>
</dbReference>
<dbReference type="InterPro" id="IPR013786">
    <property type="entry name" value="AcylCoA_DH/ox_N"/>
</dbReference>
<evidence type="ECO:0000259" key="9">
    <source>
        <dbReference type="Pfam" id="PF02771"/>
    </source>
</evidence>
<comment type="cofactor">
    <cofactor evidence="1 6">
        <name>FAD</name>
        <dbReference type="ChEBI" id="CHEBI:57692"/>
    </cofactor>
</comment>
<evidence type="ECO:0000313" key="11">
    <source>
        <dbReference type="Proteomes" id="UP000509301"/>
    </source>
</evidence>
<feature type="domain" description="Acyl-CoA dehydrogenase/oxidase N-terminal" evidence="9">
    <location>
        <begin position="15"/>
        <end position="126"/>
    </location>
</feature>
<dbReference type="Pfam" id="PF00441">
    <property type="entry name" value="Acyl-CoA_dh_1"/>
    <property type="match status" value="1"/>
</dbReference>
<dbReference type="InterPro" id="IPR046373">
    <property type="entry name" value="Acyl-CoA_Oxase/DH_mid-dom_sf"/>
</dbReference>
<dbReference type="InterPro" id="IPR009075">
    <property type="entry name" value="AcylCo_DH/oxidase_C"/>
</dbReference>
<dbReference type="PANTHER" id="PTHR43884:SF12">
    <property type="entry name" value="ISOVALERYL-COA DEHYDROGENASE, MITOCHONDRIAL-RELATED"/>
    <property type="match status" value="1"/>
</dbReference>
<dbReference type="FunFam" id="2.40.110.10:FF:000001">
    <property type="entry name" value="Acyl-CoA dehydrogenase, mitochondrial"/>
    <property type="match status" value="1"/>
</dbReference>
<keyword evidence="4 6" id="KW-0274">FAD</keyword>
<protein>
    <submittedName>
        <fullName evidence="10">Acyl-CoA dehydrogenase</fullName>
    </submittedName>
</protein>
<dbReference type="InterPro" id="IPR037069">
    <property type="entry name" value="AcylCoA_DH/ox_N_sf"/>
</dbReference>
<dbReference type="RefSeq" id="WP_174631012.1">
    <property type="nucleotide sequence ID" value="NZ_CP049074.1"/>
</dbReference>
<dbReference type="FunFam" id="1.10.540.10:FF:000002">
    <property type="entry name" value="Acyl-CoA dehydrogenase FadE19"/>
    <property type="match status" value="1"/>
</dbReference>
<dbReference type="GO" id="GO:0050660">
    <property type="term" value="F:flavin adenine dinucleotide binding"/>
    <property type="evidence" value="ECO:0007669"/>
    <property type="project" value="InterPro"/>
</dbReference>
<dbReference type="PIRSF" id="PIRSF016578">
    <property type="entry name" value="HsaA"/>
    <property type="match status" value="1"/>
</dbReference>
<dbReference type="InterPro" id="IPR009100">
    <property type="entry name" value="AcylCoA_DH/oxidase_NM_dom_sf"/>
</dbReference>
<sequence>MFPFENLQDFEIKISEDHELFRRTVKEFAEKELLPNVMKIERSNEIPEEIYQKAKEMGLMGIGIPEIYGGQGGDMMMTTIANEELSRVSPAFMVRIGANQLFTIPVLIFGTEEQKRKYVPPVAKGDVFAAHANTEPGAGSDVAGIRTTARKENGKWVINGRKYFITGSDRASFLVVSARTSPPPSKAERWKGITFFIVERDWPGVKVGSKINVMGLRGEQPNEVILDNVAVPEENVLGKVDEGFKVAVTTYDRGRVGVAAQAVGIAQGAFERAFNYSLQRQAFERPLISFEGIAFKLADMLARLQSARLLTYWAATMAEKNSNYAVMAASLAKMIATEVAEEVSSTAIKIHGGAGVEVQTGVERYLRDAMITTIYEGANDIQRLMVIRDLVRKVVGKNLELA</sequence>
<dbReference type="FunFam" id="1.20.140.10:FF:000004">
    <property type="entry name" value="Acyl-CoA dehydrogenase FadE25"/>
    <property type="match status" value="1"/>
</dbReference>
<proteinExistence type="inferred from homology"/>
<feature type="domain" description="Acyl-CoA oxidase/dehydrogenase middle" evidence="8">
    <location>
        <begin position="131"/>
        <end position="229"/>
    </location>
</feature>
<dbReference type="Gene3D" id="2.40.110.10">
    <property type="entry name" value="Butyryl-CoA Dehydrogenase, subunit A, domain 2"/>
    <property type="match status" value="1"/>
</dbReference>
<dbReference type="OrthoDB" id="275197at2157"/>
<gene>
    <name evidence="10" type="ORF">GWK48_07455</name>
</gene>
<dbReference type="Gene3D" id="1.20.140.10">
    <property type="entry name" value="Butyryl-CoA Dehydrogenase, subunit A, domain 3"/>
    <property type="match status" value="1"/>
</dbReference>
<evidence type="ECO:0000313" key="10">
    <source>
        <dbReference type="EMBL" id="QKR00231.1"/>
    </source>
</evidence>
<comment type="similarity">
    <text evidence="2 6">Belongs to the acyl-CoA dehydrogenase family.</text>
</comment>
<evidence type="ECO:0000256" key="2">
    <source>
        <dbReference type="ARBA" id="ARBA00009347"/>
    </source>
</evidence>
<keyword evidence="5 6" id="KW-0560">Oxidoreductase</keyword>
<dbReference type="Gene3D" id="1.10.540.10">
    <property type="entry name" value="Acyl-CoA dehydrogenase/oxidase, N-terminal domain"/>
    <property type="match status" value="1"/>
</dbReference>
<evidence type="ECO:0000256" key="3">
    <source>
        <dbReference type="ARBA" id="ARBA00022630"/>
    </source>
</evidence>
<name>A0A6N0NYL4_9CREN</name>
<keyword evidence="11" id="KW-1185">Reference proteome</keyword>